<evidence type="ECO:0000313" key="3">
    <source>
        <dbReference type="Proteomes" id="UP000001593"/>
    </source>
</evidence>
<dbReference type="HOGENOM" id="CLU_375670_0_0_1"/>
<dbReference type="STRING" id="45351.A7RWV6"/>
<evidence type="ECO:0000313" key="2">
    <source>
        <dbReference type="EMBL" id="EDO44092.1"/>
    </source>
</evidence>
<feature type="chain" id="PRO_5002711600" evidence="1">
    <location>
        <begin position="27"/>
        <end position="739"/>
    </location>
</feature>
<dbReference type="InterPro" id="IPR028246">
    <property type="entry name" value="CATSPERG"/>
</dbReference>
<dbReference type="PANTHER" id="PTHR14327">
    <property type="entry name" value="CATION CHANNEL SPERM-ASSOCIATED PROTEIN SUBUNIT GAMMA"/>
    <property type="match status" value="1"/>
</dbReference>
<evidence type="ECO:0000256" key="1">
    <source>
        <dbReference type="SAM" id="SignalP"/>
    </source>
</evidence>
<dbReference type="Proteomes" id="UP000001593">
    <property type="component" value="Unassembled WGS sequence"/>
</dbReference>
<dbReference type="GO" id="GO:0036128">
    <property type="term" value="C:CatSper complex"/>
    <property type="evidence" value="ECO:0007669"/>
    <property type="project" value="InterPro"/>
</dbReference>
<accession>A7RWV6</accession>
<dbReference type="GO" id="GO:0097228">
    <property type="term" value="C:sperm principal piece"/>
    <property type="evidence" value="ECO:0007669"/>
    <property type="project" value="InterPro"/>
</dbReference>
<name>A7RWV6_NEMVE</name>
<dbReference type="EMBL" id="DS469548">
    <property type="protein sequence ID" value="EDO44092.1"/>
    <property type="molecule type" value="Genomic_DNA"/>
</dbReference>
<organism evidence="2 3">
    <name type="scientific">Nematostella vectensis</name>
    <name type="common">Starlet sea anemone</name>
    <dbReference type="NCBI Taxonomy" id="45351"/>
    <lineage>
        <taxon>Eukaryota</taxon>
        <taxon>Metazoa</taxon>
        <taxon>Cnidaria</taxon>
        <taxon>Anthozoa</taxon>
        <taxon>Hexacorallia</taxon>
        <taxon>Actiniaria</taxon>
        <taxon>Edwardsiidae</taxon>
        <taxon>Nematostella</taxon>
    </lineage>
</organism>
<dbReference type="GO" id="GO:0031514">
    <property type="term" value="C:motile cilium"/>
    <property type="evidence" value="ECO:0000318"/>
    <property type="project" value="GO_Central"/>
</dbReference>
<keyword evidence="3" id="KW-1185">Reference proteome</keyword>
<protein>
    <submittedName>
        <fullName evidence="2">Uncharacterized protein</fullName>
    </submittedName>
</protein>
<dbReference type="AlphaFoldDB" id="A7RWV6"/>
<gene>
    <name evidence="2" type="ORF">NEMVEDRAFT_v1g203350</name>
</gene>
<feature type="signal peptide" evidence="1">
    <location>
        <begin position="1"/>
        <end position="26"/>
    </location>
</feature>
<reference evidence="2 3" key="1">
    <citation type="journal article" date="2007" name="Science">
        <title>Sea anemone genome reveals ancestral eumetazoan gene repertoire and genomic organization.</title>
        <authorList>
            <person name="Putnam N.H."/>
            <person name="Srivastava M."/>
            <person name="Hellsten U."/>
            <person name="Dirks B."/>
            <person name="Chapman J."/>
            <person name="Salamov A."/>
            <person name="Terry A."/>
            <person name="Shapiro H."/>
            <person name="Lindquist E."/>
            <person name="Kapitonov V.V."/>
            <person name="Jurka J."/>
            <person name="Genikhovich G."/>
            <person name="Grigoriev I.V."/>
            <person name="Lucas S.M."/>
            <person name="Steele R.E."/>
            <person name="Finnerty J.R."/>
            <person name="Technau U."/>
            <person name="Martindale M.Q."/>
            <person name="Rokhsar D.S."/>
        </authorList>
    </citation>
    <scope>NUCLEOTIDE SEQUENCE [LARGE SCALE GENOMIC DNA]</scope>
    <source>
        <strain evidence="3">CH2 X CH6</strain>
    </source>
</reference>
<sequence length="739" mass="80899">MERNSRNGLPTCSVALLVLLLHVLDSSSLPSEVCSWTVDVVNAQNFSRIETKILPGKKYFLRLQVNCDSKLDAEVGRSLALTGLMPKVHVLTRRLLASSTGYRQDTYSHTLKTSLVDMGQHQDCGCYGYSDTCLCGNVHPSCSDADGTSSSCCPPLTCEPDMMCNPAWLVPLPSPSGALSMLVEQIETGVGIHIQTQRQVLKFDGFHAMNGSSVVNAIGLESLPELPAEIPMQAIGAIPNLAPVAVLGGIGETDLLLYSSSEFAKIAVLQFQGFLPSSPVCSQYSSPRIVKGALSLLDRIVINTPTGLIEVIGDFSGIPDHPGASRMALPRCIRQIKCPSEAAAQFPSILAIGERPHHQKIYLGYLWPDSECNVVSGSTVPGMNGTVVLLVALSGQKTMSNHLLRYTETESSREWELLYNFPPNIETHHDDNSLEWLPSHSHATQPIEIAGPLVISEVQYPAVVRDTIFVTGNALLVSNITAFTSSLTDGTYSFFTDTNQLWVGMVGSSRVVRLEPNPDLWPVRPLTLPGDSANWTVLALFYDSTSRLQQIVLSGSCVARVSIPVEDLTEFLIYQKHRLDHLDSNRLRRNYDKTCPGTHVSAIHPPSQPVNVVPRQCPFARVEIKAPGGPRNTRSLNYQLAPPLLLDKRLIYTQEENMAYHADLEGSFKSSPVDTETIAKSHSSTLPSEISLGRGDAYTFEIFLYLDNDQSNGKQAIGLKESRSAYIEIFVKLENKLVE</sequence>
<dbReference type="InParanoid" id="A7RWV6"/>
<dbReference type="PANTHER" id="PTHR14327:SF1">
    <property type="entry name" value="CATION CHANNEL SPERM-ASSOCIATED AUXILIARY SUBUNIT GAMMA"/>
    <property type="match status" value="1"/>
</dbReference>
<dbReference type="OMA" id="MQXWLCL"/>
<keyword evidence="1" id="KW-0732">Signal</keyword>
<proteinExistence type="predicted"/>